<dbReference type="PANTHER" id="PTHR48086">
    <property type="entry name" value="SODIUM/PROLINE SYMPORTER-RELATED"/>
    <property type="match status" value="1"/>
</dbReference>
<protein>
    <submittedName>
        <fullName evidence="9">Na+/proline symporter</fullName>
    </submittedName>
</protein>
<evidence type="ECO:0000256" key="1">
    <source>
        <dbReference type="ARBA" id="ARBA00004141"/>
    </source>
</evidence>
<dbReference type="Proteomes" id="UP000045285">
    <property type="component" value="Unassembled WGS sequence"/>
</dbReference>
<feature type="transmembrane region" description="Helical" evidence="8">
    <location>
        <begin position="196"/>
        <end position="213"/>
    </location>
</feature>
<feature type="transmembrane region" description="Helical" evidence="8">
    <location>
        <begin position="129"/>
        <end position="150"/>
    </location>
</feature>
<evidence type="ECO:0000256" key="6">
    <source>
        <dbReference type="ARBA" id="ARBA00023136"/>
    </source>
</evidence>
<dbReference type="InterPro" id="IPR050277">
    <property type="entry name" value="Sodium:Solute_Symporter"/>
</dbReference>
<feature type="transmembrane region" description="Helical" evidence="8">
    <location>
        <begin position="376"/>
        <end position="395"/>
    </location>
</feature>
<comment type="subcellular location">
    <subcellularLocation>
        <location evidence="1">Membrane</location>
        <topology evidence="1">Multi-pass membrane protein</topology>
    </subcellularLocation>
</comment>
<dbReference type="Pfam" id="PF00474">
    <property type="entry name" value="SSF"/>
    <property type="match status" value="1"/>
</dbReference>
<dbReference type="InterPro" id="IPR038377">
    <property type="entry name" value="Na/Glc_symporter_sf"/>
</dbReference>
<feature type="transmembrane region" description="Helical" evidence="8">
    <location>
        <begin position="87"/>
        <end position="108"/>
    </location>
</feature>
<keyword evidence="3" id="KW-0813">Transport</keyword>
<evidence type="ECO:0000256" key="8">
    <source>
        <dbReference type="SAM" id="Phobius"/>
    </source>
</evidence>
<accession>A0A090E550</accession>
<keyword evidence="4 8" id="KW-0812">Transmembrane</keyword>
<evidence type="ECO:0000256" key="5">
    <source>
        <dbReference type="ARBA" id="ARBA00022989"/>
    </source>
</evidence>
<feature type="transmembrane region" description="Helical" evidence="8">
    <location>
        <begin position="162"/>
        <end position="184"/>
    </location>
</feature>
<dbReference type="Gene3D" id="1.20.1730.10">
    <property type="entry name" value="Sodium/glucose cotransporter"/>
    <property type="match status" value="1"/>
</dbReference>
<dbReference type="GO" id="GO:0005886">
    <property type="term" value="C:plasma membrane"/>
    <property type="evidence" value="ECO:0007669"/>
    <property type="project" value="TreeGrafter"/>
</dbReference>
<keyword evidence="6 8" id="KW-0472">Membrane</keyword>
<evidence type="ECO:0000313" key="9">
    <source>
        <dbReference type="EMBL" id="CDX22053.1"/>
    </source>
</evidence>
<feature type="transmembrane region" description="Helical" evidence="8">
    <location>
        <begin position="431"/>
        <end position="448"/>
    </location>
</feature>
<dbReference type="PANTHER" id="PTHR48086:SF10">
    <property type="entry name" value="AGR155CP"/>
    <property type="match status" value="1"/>
</dbReference>
<feature type="transmembrane region" description="Helical" evidence="8">
    <location>
        <begin position="401"/>
        <end position="424"/>
    </location>
</feature>
<evidence type="ECO:0000313" key="10">
    <source>
        <dbReference type="Proteomes" id="UP000045285"/>
    </source>
</evidence>
<feature type="transmembrane region" description="Helical" evidence="8">
    <location>
        <begin position="242"/>
        <end position="260"/>
    </location>
</feature>
<dbReference type="GO" id="GO:0015606">
    <property type="term" value="F:spermidine transmembrane transporter activity"/>
    <property type="evidence" value="ECO:0007669"/>
    <property type="project" value="TreeGrafter"/>
</dbReference>
<dbReference type="EMBL" id="CCMZ01000033">
    <property type="protein sequence ID" value="CDX22053.1"/>
    <property type="molecule type" value="Genomic_DNA"/>
</dbReference>
<name>A0A090E550_MESPL</name>
<sequence>MDKTTLQLTQGLTPTLGYSLLVGLGLATLVAAIVIRRLLVRNTHDFIISDRKIGFGFGVGSVISVWTWSMAVMMTSAMTFEWGLSGLFWFVAPNGLAVMMLIPFTRVLRRQMPNGYTISEFTKNRFKQSGVATSIVTLTMVFGIVLEILINLKGASVVMSTIFNIDWTYAALVGLISVLVYSYFGGLWTSVMTATINLLMITVPAAIIVSLAFDKVPGGALAVVAKVGEVNPANLSVLRWDAAAGFGITLAFGIFAAAIADQTFWQKAWAIKSEYVNRTFLWAGALFYPIPIALGTLGLIGIAYGLNLSDIGGDSAAIGPYLISHLGLPFFIIIGYVLMILAACYSTIDGAGSALSSIVAVDIVKRFAPRTAESRLFVITKISTLIGGLVAFGIVLSGVDFTTLVLTTYALKTSILLPLVLAILWPRTNTIGFVGGIVLAIGIGMPLRHVYGDLVGTISIVAISGLTVVLGALIRPERFDYAALRQSTTLDANATADSALPGAVTAPAE</sequence>
<evidence type="ECO:0000256" key="2">
    <source>
        <dbReference type="ARBA" id="ARBA00006434"/>
    </source>
</evidence>
<reference evidence="10" key="1">
    <citation type="submission" date="2014-08" db="EMBL/GenBank/DDBJ databases">
        <authorList>
            <person name="Moulin L."/>
        </authorList>
    </citation>
    <scope>NUCLEOTIDE SEQUENCE [LARGE SCALE GENOMIC DNA]</scope>
</reference>
<feature type="transmembrane region" description="Helical" evidence="8">
    <location>
        <begin position="55"/>
        <end position="75"/>
    </location>
</feature>
<dbReference type="AlphaFoldDB" id="A0A090E550"/>
<proteinExistence type="inferred from homology"/>
<evidence type="ECO:0000256" key="7">
    <source>
        <dbReference type="RuleBase" id="RU362091"/>
    </source>
</evidence>
<organism evidence="9 10">
    <name type="scientific">Mesorhizobium plurifarium</name>
    <dbReference type="NCBI Taxonomy" id="69974"/>
    <lineage>
        <taxon>Bacteria</taxon>
        <taxon>Pseudomonadati</taxon>
        <taxon>Pseudomonadota</taxon>
        <taxon>Alphaproteobacteria</taxon>
        <taxon>Hyphomicrobiales</taxon>
        <taxon>Phyllobacteriaceae</taxon>
        <taxon>Mesorhizobium</taxon>
    </lineage>
</organism>
<feature type="transmembrane region" description="Helical" evidence="8">
    <location>
        <begin position="326"/>
        <end position="348"/>
    </location>
</feature>
<evidence type="ECO:0000256" key="3">
    <source>
        <dbReference type="ARBA" id="ARBA00022448"/>
    </source>
</evidence>
<keyword evidence="10" id="KW-1185">Reference proteome</keyword>
<dbReference type="InterPro" id="IPR001734">
    <property type="entry name" value="Na/solute_symporter"/>
</dbReference>
<comment type="similarity">
    <text evidence="2 7">Belongs to the sodium:solute symporter (SSF) (TC 2.A.21) family.</text>
</comment>
<feature type="transmembrane region" description="Helical" evidence="8">
    <location>
        <begin position="454"/>
        <end position="474"/>
    </location>
</feature>
<feature type="transmembrane region" description="Helical" evidence="8">
    <location>
        <begin position="280"/>
        <end position="306"/>
    </location>
</feature>
<keyword evidence="5 8" id="KW-1133">Transmembrane helix</keyword>
<evidence type="ECO:0000256" key="4">
    <source>
        <dbReference type="ARBA" id="ARBA00022692"/>
    </source>
</evidence>
<feature type="transmembrane region" description="Helical" evidence="8">
    <location>
        <begin position="16"/>
        <end position="35"/>
    </location>
</feature>
<dbReference type="PROSITE" id="PS50283">
    <property type="entry name" value="NA_SOLUT_SYMP_3"/>
    <property type="match status" value="1"/>
</dbReference>
<gene>
    <name evidence="9" type="ORF">MPL3356_390114</name>
</gene>